<dbReference type="EMBL" id="JAIFRP010000014">
    <property type="protein sequence ID" value="KAK2586268.1"/>
    <property type="molecule type" value="Genomic_DNA"/>
</dbReference>
<accession>A0AAD9RVM2</accession>
<reference evidence="2" key="2">
    <citation type="journal article" date="2023" name="Commun. Biol.">
        <title>Intrasexual cuticular hydrocarbon dimorphism in a wasp sheds light on hydrocarbon biosynthesis genes in Hymenoptera.</title>
        <authorList>
            <person name="Moris V.C."/>
            <person name="Podsiadlowski L."/>
            <person name="Martin S."/>
            <person name="Oeyen J.P."/>
            <person name="Donath A."/>
            <person name="Petersen M."/>
            <person name="Wilbrandt J."/>
            <person name="Misof B."/>
            <person name="Liedtke D."/>
            <person name="Thamm M."/>
            <person name="Scheiner R."/>
            <person name="Schmitt T."/>
            <person name="Niehuis O."/>
        </authorList>
    </citation>
    <scope>NUCLEOTIDE SEQUENCE</scope>
    <source>
        <strain evidence="2">GBR_01_08_01A</strain>
    </source>
</reference>
<reference evidence="2" key="1">
    <citation type="submission" date="2021-08" db="EMBL/GenBank/DDBJ databases">
        <authorList>
            <person name="Misof B."/>
            <person name="Oliver O."/>
            <person name="Podsiadlowski L."/>
            <person name="Donath A."/>
            <person name="Peters R."/>
            <person name="Mayer C."/>
            <person name="Rust J."/>
            <person name="Gunkel S."/>
            <person name="Lesny P."/>
            <person name="Martin S."/>
            <person name="Oeyen J.P."/>
            <person name="Petersen M."/>
            <person name="Panagiotis P."/>
            <person name="Wilbrandt J."/>
            <person name="Tanja T."/>
        </authorList>
    </citation>
    <scope>NUCLEOTIDE SEQUENCE</scope>
    <source>
        <strain evidence="2">GBR_01_08_01A</strain>
        <tissue evidence="2">Thorax + abdomen</tissue>
    </source>
</reference>
<evidence type="ECO:0000256" key="1">
    <source>
        <dbReference type="SAM" id="MobiDB-lite"/>
    </source>
</evidence>
<gene>
    <name evidence="2" type="ORF">KPH14_001524</name>
</gene>
<dbReference type="Proteomes" id="UP001258017">
    <property type="component" value="Unassembled WGS sequence"/>
</dbReference>
<protein>
    <submittedName>
        <fullName evidence="2">Uncharacterized protein</fullName>
    </submittedName>
</protein>
<keyword evidence="3" id="KW-1185">Reference proteome</keyword>
<name>A0AAD9RVM2_9HYME</name>
<feature type="compositionally biased region" description="Basic and acidic residues" evidence="1">
    <location>
        <begin position="153"/>
        <end position="165"/>
    </location>
</feature>
<evidence type="ECO:0000313" key="3">
    <source>
        <dbReference type="Proteomes" id="UP001258017"/>
    </source>
</evidence>
<proteinExistence type="predicted"/>
<sequence length="175" mass="19156">MAKISEARPSVSKRGRRAKTRRGRSFGDCLAALFMPSSCSCKRLCPTDRSARLPSTMRKSNFYDVIVTSKGSLKTDRRFQIWNAVVDAAVVVLGETPLGDADGCVWIVKRSRSVDETLDGPVLFESGIGVAFGGSSGGGVRDDPDDSTVGTGMREKERDERDERDERSFLLFLAL</sequence>
<organism evidence="2 3">
    <name type="scientific">Odynerus spinipes</name>
    <dbReference type="NCBI Taxonomy" id="1348599"/>
    <lineage>
        <taxon>Eukaryota</taxon>
        <taxon>Metazoa</taxon>
        <taxon>Ecdysozoa</taxon>
        <taxon>Arthropoda</taxon>
        <taxon>Hexapoda</taxon>
        <taxon>Insecta</taxon>
        <taxon>Pterygota</taxon>
        <taxon>Neoptera</taxon>
        <taxon>Endopterygota</taxon>
        <taxon>Hymenoptera</taxon>
        <taxon>Apocrita</taxon>
        <taxon>Aculeata</taxon>
        <taxon>Vespoidea</taxon>
        <taxon>Vespidae</taxon>
        <taxon>Eumeninae</taxon>
        <taxon>Odynerus</taxon>
    </lineage>
</organism>
<evidence type="ECO:0000313" key="2">
    <source>
        <dbReference type="EMBL" id="KAK2586268.1"/>
    </source>
</evidence>
<comment type="caution">
    <text evidence="2">The sequence shown here is derived from an EMBL/GenBank/DDBJ whole genome shotgun (WGS) entry which is preliminary data.</text>
</comment>
<feature type="region of interest" description="Disordered" evidence="1">
    <location>
        <begin position="135"/>
        <end position="165"/>
    </location>
</feature>
<dbReference type="AlphaFoldDB" id="A0AAD9RVM2"/>